<dbReference type="InterPro" id="IPR025736">
    <property type="entry name" value="PucR_C-HTH_dom"/>
</dbReference>
<dbReference type="Gene3D" id="1.10.10.2840">
    <property type="entry name" value="PucR C-terminal helix-turn-helix domain"/>
    <property type="match status" value="1"/>
</dbReference>
<feature type="domain" description="PucR-like N-terminal" evidence="3">
    <location>
        <begin position="57"/>
        <end position="223"/>
    </location>
</feature>
<gene>
    <name evidence="4" type="ORF">H0B56_08115</name>
</gene>
<dbReference type="Pfam" id="PF13556">
    <property type="entry name" value="HTH_30"/>
    <property type="match status" value="1"/>
</dbReference>
<dbReference type="RefSeq" id="WP_180892278.1">
    <property type="nucleotide sequence ID" value="NZ_JACCKD010000002.1"/>
</dbReference>
<accession>A0A838A2P9</accession>
<proteinExistence type="predicted"/>
<dbReference type="AlphaFoldDB" id="A0A838A2P9"/>
<evidence type="ECO:0000256" key="1">
    <source>
        <dbReference type="SAM" id="MobiDB-lite"/>
    </source>
</evidence>
<sequence>MSAALHQLGGANTGGQLDASAPPEPGAHGADASDRSRPPADKPHGSRLTSLDPQRVFAAIPRERLEEYFRPMANRMIKDIIREVRENVPAYAQPLEGEFGKVLVTCVEKSVLQVVDNLGRTEVDKSEWYEWFRYVGKVEFHEGRTLDALQKSVRIGARVSWRHVHAAGSAVGLPSNTLFALADAIFGYTDELCSAAVAGYSEAQAHATGTFTRRRHQLLKLLLSEQPASTQTITELAQATHWSVPERAAAVALEPLEGQYDLAEQALDGDVLVDLESSEPCLVITDADTHVEQIEAGLPGRTAVVGPFVPLHELNRSLSTARRALTLMQRDILPPRQLLRCDEHLTTLVLLSDEFLLSELTARALRPFETLTAKQRARLGGTLLTWLGTRGSINDTAKRLDVHPQTVRYRMQQINKLMGDKLDDPQERLMLEIALHTQHALGTETRQRGSRRGR</sequence>
<evidence type="ECO:0000313" key="5">
    <source>
        <dbReference type="Proteomes" id="UP000582974"/>
    </source>
</evidence>
<dbReference type="EMBL" id="JACCKD010000002">
    <property type="protein sequence ID" value="MBA0125503.1"/>
    <property type="molecule type" value="Genomic_DNA"/>
</dbReference>
<dbReference type="Pfam" id="PF25906">
    <property type="entry name" value="PucR-like_N"/>
    <property type="match status" value="1"/>
</dbReference>
<comment type="caution">
    <text evidence="4">The sequence shown here is derived from an EMBL/GenBank/DDBJ whole genome shotgun (WGS) entry which is preliminary data.</text>
</comment>
<protein>
    <submittedName>
        <fullName evidence="4">Helix-turn-helix domain-containing protein</fullName>
    </submittedName>
</protein>
<dbReference type="PANTHER" id="PTHR33744:SF1">
    <property type="entry name" value="DNA-BINDING TRANSCRIPTIONAL ACTIVATOR ADER"/>
    <property type="match status" value="1"/>
</dbReference>
<dbReference type="InterPro" id="IPR058663">
    <property type="entry name" value="PucR-like_N"/>
</dbReference>
<dbReference type="PANTHER" id="PTHR33744">
    <property type="entry name" value="CARBOHYDRATE DIACID REGULATOR"/>
    <property type="match status" value="1"/>
</dbReference>
<feature type="region of interest" description="Disordered" evidence="1">
    <location>
        <begin position="1"/>
        <end position="53"/>
    </location>
</feature>
<feature type="compositionally biased region" description="Basic and acidic residues" evidence="1">
    <location>
        <begin position="31"/>
        <end position="44"/>
    </location>
</feature>
<evidence type="ECO:0000259" key="3">
    <source>
        <dbReference type="Pfam" id="PF25906"/>
    </source>
</evidence>
<name>A0A838A2P9_9PSEU</name>
<dbReference type="Proteomes" id="UP000582974">
    <property type="component" value="Unassembled WGS sequence"/>
</dbReference>
<dbReference type="InterPro" id="IPR051448">
    <property type="entry name" value="CdaR-like_regulators"/>
</dbReference>
<organism evidence="4 5">
    <name type="scientific">Haloechinothrix aidingensis</name>
    <dbReference type="NCBI Taxonomy" id="2752311"/>
    <lineage>
        <taxon>Bacteria</taxon>
        <taxon>Bacillati</taxon>
        <taxon>Actinomycetota</taxon>
        <taxon>Actinomycetes</taxon>
        <taxon>Pseudonocardiales</taxon>
        <taxon>Pseudonocardiaceae</taxon>
        <taxon>Haloechinothrix</taxon>
    </lineage>
</organism>
<evidence type="ECO:0000259" key="2">
    <source>
        <dbReference type="Pfam" id="PF13556"/>
    </source>
</evidence>
<feature type="domain" description="PucR C-terminal helix-turn-helix" evidence="2">
    <location>
        <begin position="382"/>
        <end position="436"/>
    </location>
</feature>
<reference evidence="4 5" key="1">
    <citation type="submission" date="2020-07" db="EMBL/GenBank/DDBJ databases">
        <title>Genome of Haloechinothrix sp.</title>
        <authorList>
            <person name="Tang S.-K."/>
            <person name="Yang L."/>
            <person name="Zhu W.-Y."/>
        </authorList>
    </citation>
    <scope>NUCLEOTIDE SEQUENCE [LARGE SCALE GENOMIC DNA]</scope>
    <source>
        <strain evidence="4 5">YIM 98757</strain>
    </source>
</reference>
<evidence type="ECO:0000313" key="4">
    <source>
        <dbReference type="EMBL" id="MBA0125503.1"/>
    </source>
</evidence>
<dbReference type="InterPro" id="IPR042070">
    <property type="entry name" value="PucR_C-HTH_sf"/>
</dbReference>
<keyword evidence="5" id="KW-1185">Reference proteome</keyword>